<feature type="domain" description="Peptidase S74" evidence="1">
    <location>
        <begin position="1548"/>
        <end position="1633"/>
    </location>
</feature>
<dbReference type="InterPro" id="IPR030392">
    <property type="entry name" value="S74_ICA"/>
</dbReference>
<dbReference type="GO" id="GO:0008237">
    <property type="term" value="F:metallopeptidase activity"/>
    <property type="evidence" value="ECO:0007669"/>
    <property type="project" value="InterPro"/>
</dbReference>
<evidence type="ECO:0000259" key="1">
    <source>
        <dbReference type="PROSITE" id="PS51688"/>
    </source>
</evidence>
<organism evidence="2">
    <name type="scientific">viral metagenome</name>
    <dbReference type="NCBI Taxonomy" id="1070528"/>
    <lineage>
        <taxon>unclassified sequences</taxon>
        <taxon>metagenomes</taxon>
        <taxon>organismal metagenomes</taxon>
    </lineage>
</organism>
<dbReference type="SUPFAM" id="SSF55486">
    <property type="entry name" value="Metalloproteases ('zincins'), catalytic domain"/>
    <property type="match status" value="2"/>
</dbReference>
<protein>
    <recommendedName>
        <fullName evidence="1">Peptidase S74 domain-containing protein</fullName>
    </recommendedName>
</protein>
<reference evidence="2" key="1">
    <citation type="journal article" date="2020" name="Nature">
        <title>Giant virus diversity and host interactions through global metagenomics.</title>
        <authorList>
            <person name="Schulz F."/>
            <person name="Roux S."/>
            <person name="Paez-Espino D."/>
            <person name="Jungbluth S."/>
            <person name="Walsh D.A."/>
            <person name="Denef V.J."/>
            <person name="McMahon K.D."/>
            <person name="Konstantinidis K.T."/>
            <person name="Eloe-Fadrosh E.A."/>
            <person name="Kyrpides N.C."/>
            <person name="Woyke T."/>
        </authorList>
    </citation>
    <scope>NUCLEOTIDE SEQUENCE</scope>
    <source>
        <strain evidence="2">GVMAG-M-3300024258-28</strain>
    </source>
</reference>
<name>A0A6C0IPF6_9ZZZZ</name>
<accession>A0A6C0IPF6</accession>
<dbReference type="InterPro" id="IPR024079">
    <property type="entry name" value="MetalloPept_cat_dom_sf"/>
</dbReference>
<evidence type="ECO:0000313" key="2">
    <source>
        <dbReference type="EMBL" id="QHT94326.1"/>
    </source>
</evidence>
<dbReference type="EMBL" id="MN740219">
    <property type="protein sequence ID" value="QHT94326.1"/>
    <property type="molecule type" value="Genomic_DNA"/>
</dbReference>
<proteinExistence type="predicted"/>
<dbReference type="PROSITE" id="PS51688">
    <property type="entry name" value="ICA"/>
    <property type="match status" value="1"/>
</dbReference>
<dbReference type="Pfam" id="PF13884">
    <property type="entry name" value="Peptidase_S74"/>
    <property type="match status" value="1"/>
</dbReference>
<sequence>MSYTSSPNGLFTYTITGVSDSTELAIIQSAFDKWDSICLVDTSRWGADYTISVSYSVADLETGILGGASMQTYNISQGTTYGNIMPASGTIQLNTDYTTSMLSDTRTGGKTEYYYVVLHELGHILGIGPFWSASSPIFAPITSYTDANDSITKYYYTGTNAVNQYKSYLYGDALGLIAGLPIEDNGGSGTAEVHPEEGLENVISTDTRYINGIFHPGLNDELMTGWMEGSPTDTPLSRVSLGFLADMGYIVDYNDAESFSIIYTSMSFSNNPELFHQQDFAYFDNANKFKESYIKTFFDVSGDIRLDSHYTAVFNADGDASANEIKNVLRTNTLDCSNIQDLSVNQRIFVQNDISLNKRMFIAGDLSVNGTLHFPENSLSSSDFVSSFDVTVNTNQYNHSNSQIKSALDVSGLEFYVAGEATALDKDFQVDGNTYANNFINDDLDNVILEDDSLINRLDVSNNAFSISKIYYDTSYSNIADDFSYNPVPFISSSGKNICYPVYDIDETINYYNTLYSNNHGTSFIDMSTRLEGTAGSTNTKGLLNFYVTENQKYIYGYHHSEGIKRSDNYGYSFTDISMVNIPNNDLSYCLGLSSTNSAFDTTHSNLIASSASGKHVYMGGFKCYDVSGPNVLDDIGHFLIKSSDFGETMNFDLSASAINMVTHKNSDLSFNSMIGSRYVSCSADGKYVICSVHGLTPLDDLNIVSATTSSANWYPVLSRDYGNNWDLLTSETFKDYHILDNTDLSLNTSDSLNNCVGTAVSKTGKYVACAFHSVAPNPILEPILFYLSSDYGKTFDLKANLEVDDATYLSNGLQISLSSNAETISLISTKSASKVYYSSDYGTSWNTTSIALPNDQKEHYSQISSNAQFLIRNITSETIVPEVESNSTITFDSSLGAIGVRDCIPANQQIFTTRLLNNANVISNDDGDIVMISSPSATNHASNSDVGSVSIFKYQTVTESEFNNSITDGIRYWYATDGDTSKSNNRVLFTSGNSWSAEQKFWYQQGAPIQGSNLFHISMTGQGNMGMSSDGLTVAIGSNPWWVGDGPFHSGVVRCWEYRTVTSDEWNNGFPINWTSVVSAHQYENGREFSSIGYGRGGVWNVSAYPTIICDEADVLPSHDSTKKYWVQKGFNDVAHAVRYGCLTGASVSMSSDGNTIAVGSPDVNVETSYKTGYDKSNADQAMFINTNDLKGSIRVFYYNSSSTRWEQMGSQFYGSNTNDHIGDIDTMKLSKDGTVLIYMEKDHTNQKGIMKAYKWSNPGSSTGSWSQMGSNITVGDNQYDCYGGLPHTYGGNTTAAIASGNTSAWYSWYATVGFLNHEGDGTNTSNLRGKKVNLSGIDISDDGSIVAIGSIFVNDHKGAVKVYEYNTPGATGGSWSQKGTTLTGRGDSEEMFSKPALNGDGTVLLVGAHRRTASYARIHKFTNNDWVQIDSDIQGTTYLTADTYTFYSHDVAHFGGHVRLNKTGDTAYISNTKEISDGSGNAGLTQVYTLSTTPRSVYYHSKICKQITPYVKTYYTHMVKDFSNISNGNSSADSSITYSGSMLTASDYRLKSNVQQLQYENVDNLQPVRYTFKNSHQETFGLIAHELESEYPFLVDGKKDGSHYQTVNYNGLLGVLVHELQLIRKGLEEYD</sequence>
<dbReference type="Gene3D" id="3.40.390.10">
    <property type="entry name" value="Collagenase (Catalytic Domain)"/>
    <property type="match status" value="1"/>
</dbReference>
<dbReference type="InterPro" id="IPR036278">
    <property type="entry name" value="Sialidase_sf"/>
</dbReference>
<dbReference type="Gene3D" id="3.90.132.10">
    <property type="entry name" value="Leishmanolysin , domain 2"/>
    <property type="match status" value="1"/>
</dbReference>
<dbReference type="SUPFAM" id="SSF50939">
    <property type="entry name" value="Sialidases"/>
    <property type="match status" value="1"/>
</dbReference>